<name>A0A1H3YRQ9_9BACT</name>
<dbReference type="STRING" id="37625.SAMN05660420_01362"/>
<keyword evidence="3 4" id="KW-0443">Lipid metabolism</keyword>
<evidence type="ECO:0000313" key="7">
    <source>
        <dbReference type="Proteomes" id="UP000199409"/>
    </source>
</evidence>
<protein>
    <submittedName>
        <fullName evidence="6">NTE family protein</fullName>
    </submittedName>
</protein>
<dbReference type="Pfam" id="PF01734">
    <property type="entry name" value="Patatin"/>
    <property type="match status" value="1"/>
</dbReference>
<feature type="active site" description="Proton acceptor" evidence="4">
    <location>
        <position position="157"/>
    </location>
</feature>
<evidence type="ECO:0000256" key="2">
    <source>
        <dbReference type="ARBA" id="ARBA00022963"/>
    </source>
</evidence>
<evidence type="ECO:0000313" key="6">
    <source>
        <dbReference type="EMBL" id="SEA14229.1"/>
    </source>
</evidence>
<keyword evidence="2 4" id="KW-0442">Lipid degradation</keyword>
<feature type="short sequence motif" description="GXSXG" evidence="4">
    <location>
        <begin position="41"/>
        <end position="45"/>
    </location>
</feature>
<dbReference type="PROSITE" id="PS51635">
    <property type="entry name" value="PNPLA"/>
    <property type="match status" value="1"/>
</dbReference>
<dbReference type="PANTHER" id="PTHR14226:SF76">
    <property type="entry name" value="NTE FAMILY PROTEIN RSSA"/>
    <property type="match status" value="1"/>
</dbReference>
<dbReference type="Proteomes" id="UP000199409">
    <property type="component" value="Unassembled WGS sequence"/>
</dbReference>
<dbReference type="SUPFAM" id="SSF52151">
    <property type="entry name" value="FabD/lysophospholipase-like"/>
    <property type="match status" value="1"/>
</dbReference>
<dbReference type="GO" id="GO:0016787">
    <property type="term" value="F:hydrolase activity"/>
    <property type="evidence" value="ECO:0007669"/>
    <property type="project" value="UniProtKB-UniRule"/>
</dbReference>
<dbReference type="GO" id="GO:0016042">
    <property type="term" value="P:lipid catabolic process"/>
    <property type="evidence" value="ECO:0007669"/>
    <property type="project" value="UniProtKB-UniRule"/>
</dbReference>
<feature type="short sequence motif" description="DGA/G" evidence="4">
    <location>
        <begin position="157"/>
        <end position="159"/>
    </location>
</feature>
<evidence type="ECO:0000256" key="3">
    <source>
        <dbReference type="ARBA" id="ARBA00023098"/>
    </source>
</evidence>
<accession>A0A1H3YRQ9</accession>
<dbReference type="RefSeq" id="WP_092346035.1">
    <property type="nucleotide sequence ID" value="NZ_FNQN01000003.1"/>
</dbReference>
<keyword evidence="1 4" id="KW-0378">Hydrolase</keyword>
<dbReference type="InterPro" id="IPR016035">
    <property type="entry name" value="Acyl_Trfase/lysoPLipase"/>
</dbReference>
<evidence type="ECO:0000259" key="5">
    <source>
        <dbReference type="PROSITE" id="PS51635"/>
    </source>
</evidence>
<dbReference type="OrthoDB" id="5290098at2"/>
<evidence type="ECO:0000256" key="4">
    <source>
        <dbReference type="PROSITE-ProRule" id="PRU01161"/>
    </source>
</evidence>
<proteinExistence type="predicted"/>
<dbReference type="InterPro" id="IPR002641">
    <property type="entry name" value="PNPLA_dom"/>
</dbReference>
<gene>
    <name evidence="6" type="ORF">SAMN05660420_01362</name>
</gene>
<keyword evidence="7" id="KW-1185">Reference proteome</keyword>
<sequence>MNIENKTISLVLGSGGARGLAHIGVIQVLEERGYLIRSISGSSMGALIGGIYAAGKLDTYSQWVCALDRLDVLRLLDFSFSGAAIFKGDRIINTLRELIGDRNIEDLPISFTAVATDLEESKEVWLSSGPLFNAIRASIAFPTIFSAFPHKGKTLVDGGLLNPIPIAPTLRDETSLTIAVGLCGKARHLIDQPVPVQKTSEKRNKYQQKIIDYIDGLQRKNGSKEEDTGIFDIISKSIDAMQSTISSFKLAAYSPDIVIEIPKNVCSIYEFERAAELIEIGRQEATARLNEFDYPL</sequence>
<organism evidence="6 7">
    <name type="scientific">Desulfuromusa kysingii</name>
    <dbReference type="NCBI Taxonomy" id="37625"/>
    <lineage>
        <taxon>Bacteria</taxon>
        <taxon>Pseudomonadati</taxon>
        <taxon>Thermodesulfobacteriota</taxon>
        <taxon>Desulfuromonadia</taxon>
        <taxon>Desulfuromonadales</taxon>
        <taxon>Geopsychrobacteraceae</taxon>
        <taxon>Desulfuromusa</taxon>
    </lineage>
</organism>
<dbReference type="Gene3D" id="3.40.1090.10">
    <property type="entry name" value="Cytosolic phospholipase A2 catalytic domain"/>
    <property type="match status" value="1"/>
</dbReference>
<comment type="caution">
    <text evidence="4">Lacks conserved residue(s) required for the propagation of feature annotation.</text>
</comment>
<dbReference type="EMBL" id="FNQN01000003">
    <property type="protein sequence ID" value="SEA14229.1"/>
    <property type="molecule type" value="Genomic_DNA"/>
</dbReference>
<reference evidence="6 7" key="1">
    <citation type="submission" date="2016-10" db="EMBL/GenBank/DDBJ databases">
        <authorList>
            <person name="de Groot N.N."/>
        </authorList>
    </citation>
    <scope>NUCLEOTIDE SEQUENCE [LARGE SCALE GENOMIC DNA]</scope>
    <source>
        <strain evidence="6 7">DSM 7343</strain>
    </source>
</reference>
<feature type="active site" description="Nucleophile" evidence="4">
    <location>
        <position position="43"/>
    </location>
</feature>
<feature type="domain" description="PNPLA" evidence="5">
    <location>
        <begin position="10"/>
        <end position="170"/>
    </location>
</feature>
<dbReference type="PANTHER" id="PTHR14226">
    <property type="entry name" value="NEUROPATHY TARGET ESTERASE/SWISS CHEESE D.MELANOGASTER"/>
    <property type="match status" value="1"/>
</dbReference>
<dbReference type="AlphaFoldDB" id="A0A1H3YRQ9"/>
<evidence type="ECO:0000256" key="1">
    <source>
        <dbReference type="ARBA" id="ARBA00022801"/>
    </source>
</evidence>
<dbReference type="InterPro" id="IPR050301">
    <property type="entry name" value="NTE"/>
</dbReference>